<evidence type="ECO:0000256" key="3">
    <source>
        <dbReference type="ARBA" id="ARBA00022692"/>
    </source>
</evidence>
<feature type="transmembrane region" description="Helical" evidence="10">
    <location>
        <begin position="238"/>
        <end position="257"/>
    </location>
</feature>
<dbReference type="Proteomes" id="UP001458880">
    <property type="component" value="Unassembled WGS sequence"/>
</dbReference>
<organism evidence="12 13">
    <name type="scientific">Popillia japonica</name>
    <name type="common">Japanese beetle</name>
    <dbReference type="NCBI Taxonomy" id="7064"/>
    <lineage>
        <taxon>Eukaryota</taxon>
        <taxon>Metazoa</taxon>
        <taxon>Ecdysozoa</taxon>
        <taxon>Arthropoda</taxon>
        <taxon>Hexapoda</taxon>
        <taxon>Insecta</taxon>
        <taxon>Pterygota</taxon>
        <taxon>Neoptera</taxon>
        <taxon>Endopterygota</taxon>
        <taxon>Coleoptera</taxon>
        <taxon>Polyphaga</taxon>
        <taxon>Scarabaeiformia</taxon>
        <taxon>Scarabaeidae</taxon>
        <taxon>Rutelinae</taxon>
        <taxon>Popillia</taxon>
    </lineage>
</organism>
<dbReference type="InterPro" id="IPR013099">
    <property type="entry name" value="K_chnl_dom"/>
</dbReference>
<evidence type="ECO:0000256" key="7">
    <source>
        <dbReference type="ARBA" id="ARBA00023303"/>
    </source>
</evidence>
<feature type="compositionally biased region" description="Basic and acidic residues" evidence="9">
    <location>
        <begin position="601"/>
        <end position="622"/>
    </location>
</feature>
<feature type="transmembrane region" description="Helical" evidence="10">
    <location>
        <begin position="209"/>
        <end position="232"/>
    </location>
</feature>
<feature type="compositionally biased region" description="Polar residues" evidence="9">
    <location>
        <begin position="624"/>
        <end position="678"/>
    </location>
</feature>
<keyword evidence="4 10" id="KW-1133">Transmembrane helix</keyword>
<dbReference type="Gene3D" id="2.60.120.290">
    <property type="entry name" value="Spermadhesin, CUB domain"/>
    <property type="match status" value="1"/>
</dbReference>
<dbReference type="Gene3D" id="1.10.287.70">
    <property type="match status" value="1"/>
</dbReference>
<keyword evidence="6 10" id="KW-0472">Membrane</keyword>
<feature type="transmembrane region" description="Helical" evidence="10">
    <location>
        <begin position="264"/>
        <end position="283"/>
    </location>
</feature>
<dbReference type="SUPFAM" id="SSF81324">
    <property type="entry name" value="Voltage-gated potassium channels"/>
    <property type="match status" value="2"/>
</dbReference>
<sequence length="943" mass="105259">MDVEVSVVKSSRRTLKSTIHYWWYKLKLKSVMQHVGLLVALMGYTLFGGLVFRQFESPAEISKLTFLNNSLHETRIKFLETLVSTKDKDKIYDLVSGYETFLRHTFAEGLHENWITGEHDEESEKWTTLKAVFFSSTVLTTIGYGNIVPMTTEGRSFCIAFALVGIPLTLTVIADWGRLFASSISVLAKHLPPFPKSCRKFAESSRTSYYALAAVCFLFLYLAAGAGLFVIWEEDWTFFDGFYFCFVTMTTIGFGDLVPKKPKYMLLCTLYILIGLALTSTIIELVRRQYAQSWRQLQALSGPLAENLRKLAENAPGLDVTAFQQDLRKVLTVITMPRKGEPVSKADKKLKQIKSILFVLQITMPRKGEPVSKADKKLKQKAWEDAMEAVIRDITQGAKSKQTPLVQIADEEYIIQLKVEHIYLPCDMQWLKVRDGSSLSATLLDDLKGYAPAPLPIINSTGSNLLLEFESGSFHLCGGNFVVQAMQTRSIKNLTVSPITQEVGVVPLSAIKLTAVHIAAIFFLSGLIIATMLLGAQYLFRYRKYQIAKADDQDSLADNTSCATQPITIRASSNSTLLSEVISLTRLRPHIRGVKNKHSRLRESQDCENATEKEATLAKEEDTFSITSSKTLTPSETATTGIPQTTSEYEVTSSLPTSPVTPDNRTLKRSSTILTTTPSEKDKTTEKVETPPRVQFRKLSNVSNVTLTNGHYSPAANLLTTTTTILRSTNPKENKDKRNREKLLAGPVGSEFSLAGNDVDLEMDYYDYNVVNAGAAPGSYLGMDPAFLVWIPPLDDAGEILPKDQEARTKQYMDPKNESPEQEVLLPKMRSSSISESTKSTPLLNKLPRKVYPLVDIKSISNDSLSFEKTPLVRSDPKVVSIQLQEFTKVKLGSPVRVHREKETKVEKSPCVSLDEIKFADEDEDTDVQCNIPYQDSNMLSSS</sequence>
<dbReference type="GO" id="GO:0015271">
    <property type="term" value="F:outward rectifier potassium channel activity"/>
    <property type="evidence" value="ECO:0007669"/>
    <property type="project" value="TreeGrafter"/>
</dbReference>
<evidence type="ECO:0000259" key="11">
    <source>
        <dbReference type="Pfam" id="PF07885"/>
    </source>
</evidence>
<evidence type="ECO:0000313" key="13">
    <source>
        <dbReference type="Proteomes" id="UP001458880"/>
    </source>
</evidence>
<keyword evidence="13" id="KW-1185">Reference proteome</keyword>
<evidence type="ECO:0000256" key="5">
    <source>
        <dbReference type="ARBA" id="ARBA00023065"/>
    </source>
</evidence>
<evidence type="ECO:0000313" key="12">
    <source>
        <dbReference type="EMBL" id="KAK9704577.1"/>
    </source>
</evidence>
<dbReference type="PANTHER" id="PTHR11003:SF142">
    <property type="entry name" value="POTASSIUM CHANNEL DOMAIN-CONTAINING PROTEIN"/>
    <property type="match status" value="1"/>
</dbReference>
<evidence type="ECO:0000256" key="4">
    <source>
        <dbReference type="ARBA" id="ARBA00022989"/>
    </source>
</evidence>
<protein>
    <submittedName>
        <fullName evidence="12">Ion channel</fullName>
    </submittedName>
</protein>
<evidence type="ECO:0000256" key="10">
    <source>
        <dbReference type="SAM" id="Phobius"/>
    </source>
</evidence>
<dbReference type="Pfam" id="PF07885">
    <property type="entry name" value="Ion_trans_2"/>
    <property type="match status" value="2"/>
</dbReference>
<dbReference type="InterPro" id="IPR035914">
    <property type="entry name" value="Sperma_CUB_dom_sf"/>
</dbReference>
<feature type="compositionally biased region" description="Basic and acidic residues" evidence="9">
    <location>
        <begin position="679"/>
        <end position="690"/>
    </location>
</feature>
<keyword evidence="2 8" id="KW-0813">Transport</keyword>
<dbReference type="AlphaFoldDB" id="A0AAW1JJH6"/>
<dbReference type="GO" id="GO:0030322">
    <property type="term" value="P:stabilization of membrane potential"/>
    <property type="evidence" value="ECO:0007669"/>
    <property type="project" value="TreeGrafter"/>
</dbReference>
<dbReference type="GO" id="GO:0005886">
    <property type="term" value="C:plasma membrane"/>
    <property type="evidence" value="ECO:0007669"/>
    <property type="project" value="TreeGrafter"/>
</dbReference>
<dbReference type="InterPro" id="IPR003280">
    <property type="entry name" value="2pore_dom_K_chnl"/>
</dbReference>
<dbReference type="PANTHER" id="PTHR11003">
    <property type="entry name" value="POTASSIUM CHANNEL, SUBFAMILY K"/>
    <property type="match status" value="1"/>
</dbReference>
<evidence type="ECO:0000256" key="2">
    <source>
        <dbReference type="ARBA" id="ARBA00022448"/>
    </source>
</evidence>
<feature type="region of interest" description="Disordered" evidence="9">
    <location>
        <begin position="595"/>
        <end position="693"/>
    </location>
</feature>
<keyword evidence="3 8" id="KW-0812">Transmembrane</keyword>
<dbReference type="EMBL" id="JASPKY010000347">
    <property type="protein sequence ID" value="KAK9704577.1"/>
    <property type="molecule type" value="Genomic_DNA"/>
</dbReference>
<gene>
    <name evidence="12" type="ORF">QE152_g27795</name>
</gene>
<reference evidence="12 13" key="1">
    <citation type="journal article" date="2024" name="BMC Genomics">
        <title>De novo assembly and annotation of Popillia japonica's genome with initial clues to its potential as an invasive pest.</title>
        <authorList>
            <person name="Cucini C."/>
            <person name="Boschi S."/>
            <person name="Funari R."/>
            <person name="Cardaioli E."/>
            <person name="Iannotti N."/>
            <person name="Marturano G."/>
            <person name="Paoli F."/>
            <person name="Bruttini M."/>
            <person name="Carapelli A."/>
            <person name="Frati F."/>
            <person name="Nardi F."/>
        </authorList>
    </citation>
    <scope>NUCLEOTIDE SEQUENCE [LARGE SCALE GENOMIC DNA]</scope>
    <source>
        <strain evidence="12">DMR45628</strain>
    </source>
</reference>
<comment type="caution">
    <text evidence="12">The sequence shown here is derived from an EMBL/GenBank/DDBJ whole genome shotgun (WGS) entry which is preliminary data.</text>
</comment>
<proteinExistence type="inferred from homology"/>
<keyword evidence="7 8" id="KW-0407">Ion channel</keyword>
<keyword evidence="5 8" id="KW-0406">Ion transport</keyword>
<comment type="similarity">
    <text evidence="8">Belongs to the two pore domain potassium channel (TC 1.A.1.8) family.</text>
</comment>
<feature type="transmembrane region" description="Helical" evidence="10">
    <location>
        <begin position="515"/>
        <end position="540"/>
    </location>
</feature>
<name>A0AAW1JJH6_POPJA</name>
<evidence type="ECO:0000256" key="1">
    <source>
        <dbReference type="ARBA" id="ARBA00004141"/>
    </source>
</evidence>
<dbReference type="PRINTS" id="PR01333">
    <property type="entry name" value="2POREKCHANEL"/>
</dbReference>
<feature type="domain" description="Potassium channel" evidence="11">
    <location>
        <begin position="120"/>
        <end position="180"/>
    </location>
</feature>
<evidence type="ECO:0000256" key="6">
    <source>
        <dbReference type="ARBA" id="ARBA00023136"/>
    </source>
</evidence>
<accession>A0AAW1JJH6</accession>
<feature type="domain" description="Potassium channel" evidence="11">
    <location>
        <begin position="217"/>
        <end position="288"/>
    </location>
</feature>
<feature type="transmembrane region" description="Helical" evidence="10">
    <location>
        <begin position="159"/>
        <end position="188"/>
    </location>
</feature>
<evidence type="ECO:0000256" key="8">
    <source>
        <dbReference type="RuleBase" id="RU003857"/>
    </source>
</evidence>
<feature type="transmembrane region" description="Helical" evidence="10">
    <location>
        <begin position="31"/>
        <end position="52"/>
    </location>
</feature>
<dbReference type="GO" id="GO:0022841">
    <property type="term" value="F:potassium ion leak channel activity"/>
    <property type="evidence" value="ECO:0007669"/>
    <property type="project" value="TreeGrafter"/>
</dbReference>
<evidence type="ECO:0000256" key="9">
    <source>
        <dbReference type="SAM" id="MobiDB-lite"/>
    </source>
</evidence>
<dbReference type="SUPFAM" id="SSF49854">
    <property type="entry name" value="Spermadhesin, CUB domain"/>
    <property type="match status" value="1"/>
</dbReference>
<comment type="subcellular location">
    <subcellularLocation>
        <location evidence="1">Membrane</location>
        <topology evidence="1">Multi-pass membrane protein</topology>
    </subcellularLocation>
</comment>